<accession>A0A1X7IDL1</accession>
<dbReference type="STRING" id="150121.SAMN06296010_0377"/>
<keyword evidence="4" id="KW-0808">Transferase</keyword>
<evidence type="ECO:0000256" key="3">
    <source>
        <dbReference type="ARBA" id="ARBA00022989"/>
    </source>
</evidence>
<evidence type="ECO:0000256" key="2">
    <source>
        <dbReference type="ARBA" id="ARBA00022692"/>
    </source>
</evidence>
<reference evidence="5" key="1">
    <citation type="submission" date="2017-04" db="EMBL/GenBank/DDBJ databases">
        <authorList>
            <person name="Varghese N."/>
            <person name="Submissions S."/>
        </authorList>
    </citation>
    <scope>NUCLEOTIDE SEQUENCE [LARGE SCALE GENOMIC DNA]</scope>
    <source>
        <strain evidence="5">VKM Ac-2510</strain>
    </source>
</reference>
<dbReference type="AlphaFoldDB" id="A0A1X7IDL1"/>
<dbReference type="GO" id="GO:0005737">
    <property type="term" value="C:cytoplasm"/>
    <property type="evidence" value="ECO:0007669"/>
    <property type="project" value="TreeGrafter"/>
</dbReference>
<keyword evidence="3" id="KW-0472">Membrane</keyword>
<evidence type="ECO:0000256" key="1">
    <source>
        <dbReference type="ARBA" id="ARBA00004167"/>
    </source>
</evidence>
<dbReference type="EMBL" id="FXAY01000001">
    <property type="protein sequence ID" value="SMG12409.1"/>
    <property type="molecule type" value="Genomic_DNA"/>
</dbReference>
<dbReference type="Pfam" id="PF13704">
    <property type="entry name" value="Glyco_tranf_2_4"/>
    <property type="match status" value="1"/>
</dbReference>
<evidence type="ECO:0000313" key="4">
    <source>
        <dbReference type="EMBL" id="SMG12409.1"/>
    </source>
</evidence>
<dbReference type="GO" id="GO:0016020">
    <property type="term" value="C:membrane"/>
    <property type="evidence" value="ECO:0007669"/>
    <property type="project" value="UniProtKB-SubCell"/>
</dbReference>
<dbReference type="PANTHER" id="PTHR21461:SF69">
    <property type="entry name" value="GLYCOSYLTRANSFERASE FAMILY 92 PROTEIN"/>
    <property type="match status" value="1"/>
</dbReference>
<dbReference type="InterPro" id="IPR029044">
    <property type="entry name" value="Nucleotide-diphossugar_trans"/>
</dbReference>
<protein>
    <submittedName>
        <fullName evidence="4">Glycosyl transferase family 2</fullName>
    </submittedName>
</protein>
<dbReference type="PANTHER" id="PTHR21461">
    <property type="entry name" value="GLYCOSYLTRANSFERASE FAMILY 92 PROTEIN"/>
    <property type="match status" value="1"/>
</dbReference>
<organism evidence="4 5">
    <name type="scientific">Agreia pratensis</name>
    <dbReference type="NCBI Taxonomy" id="150121"/>
    <lineage>
        <taxon>Bacteria</taxon>
        <taxon>Bacillati</taxon>
        <taxon>Actinomycetota</taxon>
        <taxon>Actinomycetes</taxon>
        <taxon>Micrococcales</taxon>
        <taxon>Microbacteriaceae</taxon>
        <taxon>Agreia</taxon>
    </lineage>
</organism>
<keyword evidence="2" id="KW-0812">Transmembrane</keyword>
<dbReference type="Proteomes" id="UP000193244">
    <property type="component" value="Unassembled WGS sequence"/>
</dbReference>
<dbReference type="SUPFAM" id="SSF53448">
    <property type="entry name" value="Nucleotide-diphospho-sugar transferases"/>
    <property type="match status" value="1"/>
</dbReference>
<dbReference type="GO" id="GO:0016757">
    <property type="term" value="F:glycosyltransferase activity"/>
    <property type="evidence" value="ECO:0007669"/>
    <property type="project" value="TreeGrafter"/>
</dbReference>
<comment type="subcellular location">
    <subcellularLocation>
        <location evidence="1">Membrane</location>
        <topology evidence="1">Single-pass membrane protein</topology>
    </subcellularLocation>
</comment>
<proteinExistence type="predicted"/>
<evidence type="ECO:0000313" key="5">
    <source>
        <dbReference type="Proteomes" id="UP000193244"/>
    </source>
</evidence>
<keyword evidence="3" id="KW-1133">Transmembrane helix</keyword>
<gene>
    <name evidence="4" type="ORF">SAMN06296010_0377</name>
</gene>
<dbReference type="CDD" id="cd00761">
    <property type="entry name" value="Glyco_tranf_GTA_type"/>
    <property type="match status" value="1"/>
</dbReference>
<keyword evidence="5" id="KW-1185">Reference proteome</keyword>
<name>A0A1X7IDL1_9MICO</name>
<sequence>MTLVMTLMVRDEADIVGAMLDHHIDQGIDFFIVTDNGSVDGTTDILRDYESRGILELRHDPEHRKQQSRVVSRMASDAYTLYNADWVINADADEFFVPVDRSRTLHDVFREMPRSYGAFQVPVVNLTGPPANAGSGLQRLVYRDQRPIQALELVGLRAHASPDAIHVGTENVVVAQGNHEVNVASMGSPSAELAVEVLHLPWRSWTQFANKVEISGRAYESSPDATPSPNHHGMRDYARFRANTLLPFYIRRHPSAREIDEGLENGTFVLEEFISSSRPSPVPDQDFDVDILRSAVPVVEALEDLQHVYLRLLHDAERASRLEAEQAFARKLHEESTIRDDRIAALEASLERTLAHVEHVEAELASVRNSFEVRLGSRLRRLTRR</sequence>